<keyword evidence="2" id="KW-1185">Reference proteome</keyword>
<sequence length="194" mass="21983">MIGKNPVEQPNPEGEDDKLLSKFPNDNELRNMQNNQPLTVIWSRKAILDIFSSSQLTIEETTIGLGMFKIKLTLDGVLEPEIVQNKINEQDLDKLEEKLNDMFTTYSQLQIEDWQGLHTSQRQLLWAKTSSKLFTILLLALNNQLSIMEKPLFISPVKIISAEFSSSSSAKPVCCWSSQSIELMLWSALTAPKV</sequence>
<dbReference type="Proteomes" id="UP000799118">
    <property type="component" value="Unassembled WGS sequence"/>
</dbReference>
<accession>A0A6A4GIN3</accession>
<evidence type="ECO:0000313" key="1">
    <source>
        <dbReference type="EMBL" id="KAE9385115.1"/>
    </source>
</evidence>
<evidence type="ECO:0000313" key="2">
    <source>
        <dbReference type="Proteomes" id="UP000799118"/>
    </source>
</evidence>
<dbReference type="AlphaFoldDB" id="A0A6A4GIN3"/>
<gene>
    <name evidence="1" type="ORF">BT96DRAFT_950070</name>
</gene>
<name>A0A6A4GIN3_9AGAR</name>
<reference evidence="1" key="1">
    <citation type="journal article" date="2019" name="Environ. Microbiol.">
        <title>Fungal ecological strategies reflected in gene transcription - a case study of two litter decomposers.</title>
        <authorList>
            <person name="Barbi F."/>
            <person name="Kohler A."/>
            <person name="Barry K."/>
            <person name="Baskaran P."/>
            <person name="Daum C."/>
            <person name="Fauchery L."/>
            <person name="Ihrmark K."/>
            <person name="Kuo A."/>
            <person name="LaButti K."/>
            <person name="Lipzen A."/>
            <person name="Morin E."/>
            <person name="Grigoriev I.V."/>
            <person name="Henrissat B."/>
            <person name="Lindahl B."/>
            <person name="Martin F."/>
        </authorList>
    </citation>
    <scope>NUCLEOTIDE SEQUENCE</scope>
    <source>
        <strain evidence="1">JB14</strain>
    </source>
</reference>
<proteinExistence type="predicted"/>
<protein>
    <submittedName>
        <fullName evidence="1">Uncharacterized protein</fullName>
    </submittedName>
</protein>
<dbReference type="EMBL" id="ML770027">
    <property type="protein sequence ID" value="KAE9385115.1"/>
    <property type="molecule type" value="Genomic_DNA"/>
</dbReference>
<organism evidence="1 2">
    <name type="scientific">Gymnopus androsaceus JB14</name>
    <dbReference type="NCBI Taxonomy" id="1447944"/>
    <lineage>
        <taxon>Eukaryota</taxon>
        <taxon>Fungi</taxon>
        <taxon>Dikarya</taxon>
        <taxon>Basidiomycota</taxon>
        <taxon>Agaricomycotina</taxon>
        <taxon>Agaricomycetes</taxon>
        <taxon>Agaricomycetidae</taxon>
        <taxon>Agaricales</taxon>
        <taxon>Marasmiineae</taxon>
        <taxon>Omphalotaceae</taxon>
        <taxon>Gymnopus</taxon>
    </lineage>
</organism>